<feature type="transmembrane region" description="Helical" evidence="1">
    <location>
        <begin position="138"/>
        <end position="159"/>
    </location>
</feature>
<evidence type="ECO:0000313" key="3">
    <source>
        <dbReference type="Proteomes" id="UP000638560"/>
    </source>
</evidence>
<feature type="transmembrane region" description="Helical" evidence="1">
    <location>
        <begin position="56"/>
        <end position="77"/>
    </location>
</feature>
<name>A0ABS0GQE1_9ACTN</name>
<keyword evidence="3" id="KW-1185">Reference proteome</keyword>
<accession>A0ABS0GQE1</accession>
<feature type="transmembrane region" description="Helical" evidence="1">
    <location>
        <begin position="166"/>
        <end position="183"/>
    </location>
</feature>
<feature type="transmembrane region" description="Helical" evidence="1">
    <location>
        <begin position="107"/>
        <end position="126"/>
    </location>
</feature>
<protein>
    <recommendedName>
        <fullName evidence="4">ABC transporter permease</fullName>
    </recommendedName>
</protein>
<dbReference type="Proteomes" id="UP000638560">
    <property type="component" value="Unassembled WGS sequence"/>
</dbReference>
<comment type="caution">
    <text evidence="2">The sequence shown here is derived from an EMBL/GenBank/DDBJ whole genome shotgun (WGS) entry which is preliminary data.</text>
</comment>
<keyword evidence="1" id="KW-0472">Membrane</keyword>
<organism evidence="2 3">
    <name type="scientific">Plantactinospora alkalitolerans</name>
    <dbReference type="NCBI Taxonomy" id="2789879"/>
    <lineage>
        <taxon>Bacteria</taxon>
        <taxon>Bacillati</taxon>
        <taxon>Actinomycetota</taxon>
        <taxon>Actinomycetes</taxon>
        <taxon>Micromonosporales</taxon>
        <taxon>Micromonosporaceae</taxon>
        <taxon>Plantactinospora</taxon>
    </lineage>
</organism>
<evidence type="ECO:0008006" key="4">
    <source>
        <dbReference type="Google" id="ProtNLM"/>
    </source>
</evidence>
<feature type="transmembrane region" description="Helical" evidence="1">
    <location>
        <begin position="235"/>
        <end position="259"/>
    </location>
</feature>
<dbReference type="RefSeq" id="WP_196199887.1">
    <property type="nucleotide sequence ID" value="NZ_JADPUN010000063.1"/>
</dbReference>
<evidence type="ECO:0000313" key="2">
    <source>
        <dbReference type="EMBL" id="MBF9128229.1"/>
    </source>
</evidence>
<proteinExistence type="predicted"/>
<keyword evidence="1" id="KW-0812">Transmembrane</keyword>
<reference evidence="2 3" key="1">
    <citation type="submission" date="2020-11" db="EMBL/GenBank/DDBJ databases">
        <title>A novel isolate from a Black sea contaminated sediment with potential to produce alkanes: Plantactinospora alkalitolerans sp. nov.</title>
        <authorList>
            <person name="Carro L."/>
            <person name="Veyisoglu A."/>
            <person name="Guven K."/>
            <person name="Schumann P."/>
            <person name="Klenk H.-P."/>
            <person name="Sahin N."/>
        </authorList>
    </citation>
    <scope>NUCLEOTIDE SEQUENCE [LARGE SCALE GENOMIC DNA]</scope>
    <source>
        <strain evidence="2 3">S1510</strain>
    </source>
</reference>
<sequence length="266" mass="28338">MNGVSELLAVGRYEFRMQVRKRSLWLAMLLLAAVIALTQGDRGPRYTEAGAPAREVMAGWALLFGIVVPIGFGMVLADRLVRDRRLGTTALLESLPVGPRVLLAGKYLGGLASSALPGLLAMLVAGGYETVHRGDPLMLAWAVLAFGLIMLPGLAFVAGFALVSPLVISAPLFRVLFVGYWFWGNMLPPEFLPSLSGTLLSPIGDYPVSWLIGETALYAGVPGWLSFLRPAPSGVSVLVSVVLLVLVGLLPLVVAGTVFSRQRRTA</sequence>
<evidence type="ECO:0000256" key="1">
    <source>
        <dbReference type="SAM" id="Phobius"/>
    </source>
</evidence>
<gene>
    <name evidence="2" type="ORF">I0C86_04355</name>
</gene>
<keyword evidence="1" id="KW-1133">Transmembrane helix</keyword>
<dbReference type="EMBL" id="JADPUN010000063">
    <property type="protein sequence ID" value="MBF9128229.1"/>
    <property type="molecule type" value="Genomic_DNA"/>
</dbReference>